<keyword evidence="2" id="KW-0804">Transcription</keyword>
<dbReference type="PRINTS" id="PR00037">
    <property type="entry name" value="HTHLACR"/>
</dbReference>
<dbReference type="InterPro" id="IPR036388">
    <property type="entry name" value="WH-like_DNA-bd_sf"/>
</dbReference>
<dbReference type="InterPro" id="IPR050313">
    <property type="entry name" value="Carb_Metab_HTH_regulators"/>
</dbReference>
<dbReference type="AlphaFoldDB" id="A0A809N4M4"/>
<reference evidence="3 4" key="1">
    <citation type="journal article" date="2009" name="J. Bacteriol.">
        <title>Complete genome sequence of the probiotic Lactobacillus rhamnosus ATCC 53103.</title>
        <authorList>
            <person name="Morita H."/>
            <person name="Toh H."/>
            <person name="Oshima K."/>
            <person name="Murakami M."/>
            <person name="Taylor T.D."/>
            <person name="Igimi S."/>
            <person name="Hattori M."/>
        </authorList>
    </citation>
    <scope>NUCLEOTIDE SEQUENCE [LARGE SCALE GENOMIC DNA]</scope>
    <source>
        <strain evidence="4">ATCC 53103 / LMG 18243 / GG [Tokyo]</strain>
    </source>
</reference>
<proteinExistence type="predicted"/>
<dbReference type="PROSITE" id="PS51000">
    <property type="entry name" value="HTH_DEOR_2"/>
    <property type="match status" value="1"/>
</dbReference>
<dbReference type="Pfam" id="PF08220">
    <property type="entry name" value="HTH_DeoR"/>
    <property type="match status" value="1"/>
</dbReference>
<dbReference type="InterPro" id="IPR036390">
    <property type="entry name" value="WH_DNA-bd_sf"/>
</dbReference>
<dbReference type="Gene3D" id="3.40.50.1360">
    <property type="match status" value="1"/>
</dbReference>
<dbReference type="RefSeq" id="WP_005714899.1">
    <property type="nucleotide sequence ID" value="NC_013198.1"/>
</dbReference>
<dbReference type="SUPFAM" id="SSF100950">
    <property type="entry name" value="NagB/RpiA/CoA transferase-like"/>
    <property type="match status" value="1"/>
</dbReference>
<gene>
    <name evidence="3" type="ordered locus">LRHM_0394</name>
</gene>
<sequence length="252" mass="27723">MKVPRQDAILELLGETDSKSMTTVELARKLQVAPMTIRRDLAEMSKKRLLSRTYGGASLIIERTTNEKAKIQREAKLEIGRQIAAFITPKATVYLGAGTTVNAAISFLPTNPQILYVTNSDLAFRDLLKRKAKVVLAGGTYEEKSNQFLGAIAEQALENFYFDFAFIGTNGIYNGQATTSSLPDKTIKELAAKRALKKYVVADATKIGKADPYPFANINELSGIIVDSKLSDRFIRDLKKLCSVVVAKPLNT</sequence>
<dbReference type="EMBL" id="AP011548">
    <property type="protein sequence ID" value="BAI40921.1"/>
    <property type="molecule type" value="Genomic_DNA"/>
</dbReference>
<dbReference type="SMART" id="SM01134">
    <property type="entry name" value="DeoRC"/>
    <property type="match status" value="1"/>
</dbReference>
<evidence type="ECO:0000256" key="1">
    <source>
        <dbReference type="ARBA" id="ARBA00023015"/>
    </source>
</evidence>
<dbReference type="PANTHER" id="PTHR30363">
    <property type="entry name" value="HTH-TYPE TRANSCRIPTIONAL REGULATOR SRLR-RELATED"/>
    <property type="match status" value="1"/>
</dbReference>
<dbReference type="Proteomes" id="UP000002067">
    <property type="component" value="Chromosome"/>
</dbReference>
<evidence type="ECO:0000313" key="3">
    <source>
        <dbReference type="EMBL" id="BAI40921.1"/>
    </source>
</evidence>
<keyword evidence="1" id="KW-0805">Transcription regulation</keyword>
<dbReference type="KEGG" id="lrh:LGG_00408"/>
<dbReference type="InterPro" id="IPR014036">
    <property type="entry name" value="DeoR-like_C"/>
</dbReference>
<dbReference type="KEGG" id="lrg:LRHM_0394"/>
<dbReference type="Gene3D" id="1.10.10.10">
    <property type="entry name" value="Winged helix-like DNA-binding domain superfamily/Winged helix DNA-binding domain"/>
    <property type="match status" value="1"/>
</dbReference>
<dbReference type="InterPro" id="IPR001034">
    <property type="entry name" value="DeoR_HTH"/>
</dbReference>
<dbReference type="SMART" id="SM00420">
    <property type="entry name" value="HTH_DEOR"/>
    <property type="match status" value="1"/>
</dbReference>
<evidence type="ECO:0000256" key="2">
    <source>
        <dbReference type="ARBA" id="ARBA00023163"/>
    </source>
</evidence>
<accession>A0A809N4M4</accession>
<dbReference type="InterPro" id="IPR037171">
    <property type="entry name" value="NagB/RpiA_transferase-like"/>
</dbReference>
<evidence type="ECO:0000313" key="4">
    <source>
        <dbReference type="Proteomes" id="UP000002067"/>
    </source>
</evidence>
<organism evidence="3 4">
    <name type="scientific">Lacticaseibacillus rhamnosus (strain ATCC 53103 / LMG 18243 / GG)</name>
    <name type="common">Lactobacillus rhamnosus</name>
    <dbReference type="NCBI Taxonomy" id="568703"/>
    <lineage>
        <taxon>Bacteria</taxon>
        <taxon>Bacillati</taxon>
        <taxon>Bacillota</taxon>
        <taxon>Bacilli</taxon>
        <taxon>Lactobacillales</taxon>
        <taxon>Lactobacillaceae</taxon>
        <taxon>Lacticaseibacillus</taxon>
    </lineage>
</organism>
<dbReference type="PANTHER" id="PTHR30363:SF44">
    <property type="entry name" value="AGA OPERON TRANSCRIPTIONAL REPRESSOR-RELATED"/>
    <property type="match status" value="1"/>
</dbReference>
<protein>
    <submittedName>
        <fullName evidence="3">Transcriptional regulator</fullName>
    </submittedName>
</protein>
<dbReference type="GO" id="GO:0003700">
    <property type="term" value="F:DNA-binding transcription factor activity"/>
    <property type="evidence" value="ECO:0007669"/>
    <property type="project" value="InterPro"/>
</dbReference>
<dbReference type="SUPFAM" id="SSF46785">
    <property type="entry name" value="Winged helix' DNA-binding domain"/>
    <property type="match status" value="1"/>
</dbReference>
<name>A0A809N4M4_LACRG</name>
<dbReference type="Pfam" id="PF00455">
    <property type="entry name" value="DeoRC"/>
    <property type="match status" value="1"/>
</dbReference>